<evidence type="ECO:0000259" key="3">
    <source>
        <dbReference type="Pfam" id="PF17482"/>
    </source>
</evidence>
<proteinExistence type="inferred from homology"/>
<dbReference type="EMBL" id="UGWQ01000001">
    <property type="protein sequence ID" value="SUF67781.1"/>
    <property type="molecule type" value="Genomic_DNA"/>
</dbReference>
<dbReference type="Proteomes" id="UP000254332">
    <property type="component" value="Unassembled WGS sequence"/>
</dbReference>
<name>A0A379QS79_SALER</name>
<evidence type="ECO:0000313" key="5">
    <source>
        <dbReference type="Proteomes" id="UP000254332"/>
    </source>
</evidence>
<feature type="domain" description="Tail sheath protein C-terminal" evidence="3">
    <location>
        <begin position="366"/>
        <end position="463"/>
    </location>
</feature>
<dbReference type="PANTHER" id="PTHR35861:SF1">
    <property type="entry name" value="PHAGE TAIL SHEATH PROTEIN"/>
    <property type="match status" value="1"/>
</dbReference>
<evidence type="ECO:0000313" key="4">
    <source>
        <dbReference type="EMBL" id="SUF67781.1"/>
    </source>
</evidence>
<sequence>MPADYLHGSETIEINRSPVPVRAVKSAVIGVVGTAPAGPVNTLTMLLSEPDTGQFGAPLAGFTLPQALATLTGYGAGTIIAINVLDPAKHKTSVPSETVTFVNDTARLAHAPVMSLTVKAPTGDTTYTAGTDYQLAADTGTLTRVAGGGIDAGAQVTVTYDYADPTRVTAADIIGTVDAAGRRSGLKLLADCRSENGFNAKILIAPVYGTQASVMAELDIQAAKAQAVAYVDAPVGTTPQQAITGRGPAGTINFNTASGRLRLCYPHVKVYDAQTNADRLEPLSSHAAGLRAWTDLEYGYWWSSSNQQLKGVTGIERPITAQLDDPQSEANLLNANGITTVFNSFGTGFRLWGNRVASYPSSTGLLTFENCRRVKDMTDEAIRSSSLSFIDQPITQALIDTILESVNQYGRKLIGDGALLGFKCWYDKKRNEEADLADGHMLISYKLTPPPPLERLTLESEITSEYLVNLNGNGGNT</sequence>
<dbReference type="PANTHER" id="PTHR35861">
    <property type="match status" value="1"/>
</dbReference>
<dbReference type="AlphaFoldDB" id="A0A379QS79"/>
<organism evidence="4 5">
    <name type="scientific">Salmonella enterica</name>
    <name type="common">Salmonella choleraesuis</name>
    <dbReference type="NCBI Taxonomy" id="28901"/>
    <lineage>
        <taxon>Bacteria</taxon>
        <taxon>Pseudomonadati</taxon>
        <taxon>Pseudomonadota</taxon>
        <taxon>Gammaproteobacteria</taxon>
        <taxon>Enterobacterales</taxon>
        <taxon>Enterobacteriaceae</taxon>
        <taxon>Salmonella</taxon>
    </lineage>
</organism>
<accession>A0A379QS79</accession>
<dbReference type="InterPro" id="IPR052042">
    <property type="entry name" value="Tail_sheath_structural"/>
</dbReference>
<reference evidence="4 5" key="1">
    <citation type="submission" date="2018-06" db="EMBL/GenBank/DDBJ databases">
        <authorList>
            <consortium name="Pathogen Informatics"/>
            <person name="Doyle S."/>
        </authorList>
    </citation>
    <scope>NUCLEOTIDE SEQUENCE [LARGE SCALE GENOMIC DNA]</scope>
    <source>
        <strain evidence="4 5">NCTC10718</strain>
    </source>
</reference>
<feature type="domain" description="Tail sheath protein subtilisin-like" evidence="2">
    <location>
        <begin position="185"/>
        <end position="355"/>
    </location>
</feature>
<evidence type="ECO:0000259" key="2">
    <source>
        <dbReference type="Pfam" id="PF04984"/>
    </source>
</evidence>
<dbReference type="InterPro" id="IPR020287">
    <property type="entry name" value="Tail_sheath_C"/>
</dbReference>
<dbReference type="RefSeq" id="WP_001110553.1">
    <property type="nucleotide sequence ID" value="NZ_MXPD01000055.1"/>
</dbReference>
<gene>
    <name evidence="4" type="ORF">NCTC10718_00441</name>
</gene>
<dbReference type="Gene3D" id="3.40.50.11780">
    <property type="match status" value="1"/>
</dbReference>
<protein>
    <submittedName>
        <fullName evidence="4">Tail protein</fullName>
    </submittedName>
</protein>
<dbReference type="Pfam" id="PF17482">
    <property type="entry name" value="Phage_sheath_1C"/>
    <property type="match status" value="1"/>
</dbReference>
<comment type="similarity">
    <text evidence="1">Belongs to the myoviridae tail sheath protein family.</text>
</comment>
<dbReference type="Pfam" id="PF04984">
    <property type="entry name" value="Phage_sheath_1"/>
    <property type="match status" value="1"/>
</dbReference>
<evidence type="ECO:0000256" key="1">
    <source>
        <dbReference type="ARBA" id="ARBA00008005"/>
    </source>
</evidence>
<dbReference type="InterPro" id="IPR035089">
    <property type="entry name" value="Phage_sheath_subtilisin"/>
</dbReference>